<dbReference type="AlphaFoldDB" id="A0A939EZM0"/>
<comment type="caution">
    <text evidence="4">The sequence shown here is derived from an EMBL/GenBank/DDBJ whole genome shotgun (WGS) entry which is preliminary data.</text>
</comment>
<evidence type="ECO:0000256" key="1">
    <source>
        <dbReference type="SAM" id="Coils"/>
    </source>
</evidence>
<feature type="transmembrane region" description="Helical" evidence="2">
    <location>
        <begin position="339"/>
        <end position="360"/>
    </location>
</feature>
<organism evidence="4 5">
    <name type="scientific">Hymenobacter telluris</name>
    <dbReference type="NCBI Taxonomy" id="2816474"/>
    <lineage>
        <taxon>Bacteria</taxon>
        <taxon>Pseudomonadati</taxon>
        <taxon>Bacteroidota</taxon>
        <taxon>Cytophagia</taxon>
        <taxon>Cytophagales</taxon>
        <taxon>Hymenobacteraceae</taxon>
        <taxon>Hymenobacter</taxon>
    </lineage>
</organism>
<keyword evidence="2" id="KW-1133">Transmembrane helix</keyword>
<name>A0A939EZM0_9BACT</name>
<protein>
    <recommendedName>
        <fullName evidence="3">DUF6377 domain-containing protein</fullName>
    </recommendedName>
</protein>
<evidence type="ECO:0000313" key="4">
    <source>
        <dbReference type="EMBL" id="MBO0359542.1"/>
    </source>
</evidence>
<gene>
    <name evidence="4" type="ORF">J0X19_16400</name>
</gene>
<dbReference type="InterPro" id="IPR045957">
    <property type="entry name" value="DUF6377"/>
</dbReference>
<dbReference type="EMBL" id="JAFLQZ010000012">
    <property type="protein sequence ID" value="MBO0359542.1"/>
    <property type="molecule type" value="Genomic_DNA"/>
</dbReference>
<dbReference type="Pfam" id="PF19904">
    <property type="entry name" value="DUF6377"/>
    <property type="match status" value="1"/>
</dbReference>
<keyword evidence="5" id="KW-1185">Reference proteome</keyword>
<feature type="domain" description="DUF6377" evidence="3">
    <location>
        <begin position="263"/>
        <end position="523"/>
    </location>
</feature>
<reference evidence="4" key="1">
    <citation type="submission" date="2021-03" db="EMBL/GenBank/DDBJ databases">
        <authorList>
            <person name="Kim M.K."/>
        </authorList>
    </citation>
    <scope>NUCLEOTIDE SEQUENCE</scope>
    <source>
        <strain evidence="4">BT186</strain>
    </source>
</reference>
<sequence length="578" mass="65885">MSLPIPRVFWFSGVYSLLLWVLPTLAWGGRTDSLLQVLDRTLTQQHLYDQQRLDRLTRLKAALRANQQDKAASFSAVLLICDEYQVFKYDSAFVYSLKLNKLARQLRDPAKLQTARTKLAHTLRSAGLFKDAFDTLEVINVRQLEPQYQAEYYEVYSIVSVELAEYDQDGYFQPFYKAKAYAYADTVARHEPVGSYIYLNQRIFQARQKNDLRAGIAAYNQMQGLSLTPHQVAMSASSLALIFERDGQHEKALELMTLAAINDIRSATKEGIALFSVSTYCYQKGELQRAYTYINAAKEMAVFYRARQRQLQMSSIAALIDGQKISLVESQRQQARTSAWAIGLLAALVLGLALVIYLQLRRLRKAGRLLAATNQELHVNNNKLQEANHTQQQLNGKLQELNRGLNEANHIKEEYIGYYFSNSSRYVNQLEDLQRKLSTLLKTKQAATAQRLVEDIDIKVERTNLFKGFDTVFVRLFPNFVADFNALFAEADRIVLAEDQVLTTELRIFALIRLGITDSEQISRVLGYSIHTVYAYKTRVKNRSFVPNEAFEARILAIQATPNEEWETAWEAAAASVG</sequence>
<keyword evidence="2" id="KW-0472">Membrane</keyword>
<evidence type="ECO:0000313" key="5">
    <source>
        <dbReference type="Proteomes" id="UP000664144"/>
    </source>
</evidence>
<keyword evidence="2" id="KW-0812">Transmembrane</keyword>
<evidence type="ECO:0000256" key="2">
    <source>
        <dbReference type="SAM" id="Phobius"/>
    </source>
</evidence>
<keyword evidence="1" id="KW-0175">Coiled coil</keyword>
<evidence type="ECO:0000259" key="3">
    <source>
        <dbReference type="Pfam" id="PF19904"/>
    </source>
</evidence>
<feature type="coiled-coil region" evidence="1">
    <location>
        <begin position="384"/>
        <end position="450"/>
    </location>
</feature>
<proteinExistence type="predicted"/>
<accession>A0A939EZM0</accession>
<dbReference type="Proteomes" id="UP000664144">
    <property type="component" value="Unassembled WGS sequence"/>
</dbReference>